<dbReference type="AlphaFoldDB" id="D4F2S9"/>
<name>D4F2S9_EDWTA</name>
<dbReference type="EMBL" id="ADGK01000045">
    <property type="protein sequence ID" value="EFE23925.1"/>
    <property type="molecule type" value="Genomic_DNA"/>
</dbReference>
<organism evidence="1 2">
    <name type="scientific">Edwardsiella tarda ATCC 23685</name>
    <dbReference type="NCBI Taxonomy" id="500638"/>
    <lineage>
        <taxon>Bacteria</taxon>
        <taxon>Pseudomonadati</taxon>
        <taxon>Pseudomonadota</taxon>
        <taxon>Gammaproteobacteria</taxon>
        <taxon>Enterobacterales</taxon>
        <taxon>Hafniaceae</taxon>
        <taxon>Edwardsiella</taxon>
    </lineage>
</organism>
<proteinExistence type="predicted"/>
<reference evidence="1 2" key="1">
    <citation type="submission" date="2010-02" db="EMBL/GenBank/DDBJ databases">
        <authorList>
            <person name="Weinstock G."/>
            <person name="Sodergren E."/>
            <person name="Clifton S."/>
            <person name="Fulton L."/>
            <person name="Fulton B."/>
            <person name="Courtney L."/>
            <person name="Fronick C."/>
            <person name="Harrison M."/>
            <person name="Strong C."/>
            <person name="Farmer C."/>
            <person name="Delahaunty K."/>
            <person name="Markovic C."/>
            <person name="Hall O."/>
            <person name="Minx P."/>
            <person name="Tomlinson C."/>
            <person name="Mitreva M."/>
            <person name="Nelson J."/>
            <person name="Hou S."/>
            <person name="Wollam A."/>
            <person name="Pepin K.H."/>
            <person name="Johnson M."/>
            <person name="Bhonagiri V."/>
            <person name="Zhang X."/>
            <person name="Suruliraj S."/>
            <person name="Warren W."/>
            <person name="Chinwalla A."/>
            <person name="Mardis E.R."/>
            <person name="Wilson R.K."/>
        </authorList>
    </citation>
    <scope>NUCLEOTIDE SEQUENCE [LARGE SCALE GENOMIC DNA]</scope>
    <source>
        <strain evidence="1 2">ATCC 23685</strain>
    </source>
</reference>
<protein>
    <submittedName>
        <fullName evidence="1">Uncharacterized protein</fullName>
    </submittedName>
</protein>
<sequence>MQIMHYVPRDRPRLARVWLRATDQEGEERTENKIILMAQGDEWIALSRGSFYTQKRPIHHPYRGVCHGY</sequence>
<accession>D4F2S9</accession>
<evidence type="ECO:0000313" key="1">
    <source>
        <dbReference type="EMBL" id="EFE23925.1"/>
    </source>
</evidence>
<evidence type="ECO:0000313" key="2">
    <source>
        <dbReference type="Proteomes" id="UP000003692"/>
    </source>
</evidence>
<dbReference type="HOGENOM" id="CLU_2769273_0_0_6"/>
<gene>
    <name evidence="1" type="ORF">EDWATA_01030</name>
</gene>
<comment type="caution">
    <text evidence="1">The sequence shown here is derived from an EMBL/GenBank/DDBJ whole genome shotgun (WGS) entry which is preliminary data.</text>
</comment>
<dbReference type="Proteomes" id="UP000003692">
    <property type="component" value="Unassembled WGS sequence"/>
</dbReference>